<dbReference type="Proteomes" id="UP001497700">
    <property type="component" value="Unassembled WGS sequence"/>
</dbReference>
<dbReference type="EMBL" id="MU393427">
    <property type="protein sequence ID" value="KAI4869850.1"/>
    <property type="molecule type" value="Genomic_DNA"/>
</dbReference>
<proteinExistence type="predicted"/>
<evidence type="ECO:0000313" key="2">
    <source>
        <dbReference type="Proteomes" id="UP001497700"/>
    </source>
</evidence>
<organism evidence="1 2">
    <name type="scientific">Hypoxylon rubiginosum</name>
    <dbReference type="NCBI Taxonomy" id="110542"/>
    <lineage>
        <taxon>Eukaryota</taxon>
        <taxon>Fungi</taxon>
        <taxon>Dikarya</taxon>
        <taxon>Ascomycota</taxon>
        <taxon>Pezizomycotina</taxon>
        <taxon>Sordariomycetes</taxon>
        <taxon>Xylariomycetidae</taxon>
        <taxon>Xylariales</taxon>
        <taxon>Hypoxylaceae</taxon>
        <taxon>Hypoxylon</taxon>
    </lineage>
</organism>
<comment type="caution">
    <text evidence="1">The sequence shown here is derived from an EMBL/GenBank/DDBJ whole genome shotgun (WGS) entry which is preliminary data.</text>
</comment>
<gene>
    <name evidence="1" type="ORF">F4820DRAFT_470724</name>
</gene>
<protein>
    <submittedName>
        <fullName evidence="1">Uncharacterized protein</fullName>
    </submittedName>
</protein>
<keyword evidence="2" id="KW-1185">Reference proteome</keyword>
<reference evidence="1 2" key="1">
    <citation type="journal article" date="2022" name="New Phytol.">
        <title>Ecological generalism drives hyperdiversity of secondary metabolite gene clusters in xylarialean endophytes.</title>
        <authorList>
            <person name="Franco M.E.E."/>
            <person name="Wisecaver J.H."/>
            <person name="Arnold A.E."/>
            <person name="Ju Y.M."/>
            <person name="Slot J.C."/>
            <person name="Ahrendt S."/>
            <person name="Moore L.P."/>
            <person name="Eastman K.E."/>
            <person name="Scott K."/>
            <person name="Konkel Z."/>
            <person name="Mondo S.J."/>
            <person name="Kuo A."/>
            <person name="Hayes R.D."/>
            <person name="Haridas S."/>
            <person name="Andreopoulos B."/>
            <person name="Riley R."/>
            <person name="LaButti K."/>
            <person name="Pangilinan J."/>
            <person name="Lipzen A."/>
            <person name="Amirebrahimi M."/>
            <person name="Yan J."/>
            <person name="Adam C."/>
            <person name="Keymanesh K."/>
            <person name="Ng V."/>
            <person name="Louie K."/>
            <person name="Northen T."/>
            <person name="Drula E."/>
            <person name="Henrissat B."/>
            <person name="Hsieh H.M."/>
            <person name="Youens-Clark K."/>
            <person name="Lutzoni F."/>
            <person name="Miadlikowska J."/>
            <person name="Eastwood D.C."/>
            <person name="Hamelin R.C."/>
            <person name="Grigoriev I.V."/>
            <person name="U'Ren J.M."/>
        </authorList>
    </citation>
    <scope>NUCLEOTIDE SEQUENCE [LARGE SCALE GENOMIC DNA]</scope>
    <source>
        <strain evidence="1 2">CBS 119005</strain>
    </source>
</reference>
<sequence>MDSPKCCLKLMRDKDIAIEKQAEELREERRQNEALRQTLMNRNVHLAEYQELKETRPILEERITVLESRASERVALKAANVKLRKENNLLRSGTEGRESGSKELKEANAILLEENTKLQTNIEEKNALLRSSEYGQDRWSLHNAKNDYDFLVYLVQNWVENWCGPIDYREDLQAEAIEYARRNQEAINDFAGRLRSIVPDIHHATELGHVDMDLITAFIFRYLWDSIFSTFLGNTVPEVVDVLDNIEDSLNTRIHPEIGVYQVACWRSKANRGLLAHPNVQMHRNRVVHEVSNELARMLGFARRDNTEEEFARSMAEDFVEPAMTIHENIISSISRYRFQMDTSHFQAGKRFGGKVADLKNVRLFDATWNSGPFSIEYLNPQPSAKDLRRRLLVVCSVCPGLMVTTISDQSTNTNETIACPERILVAWNPKETPNGQQSSSWLYNIVSALS</sequence>
<accession>A0ACB9ZF40</accession>
<evidence type="ECO:0000313" key="1">
    <source>
        <dbReference type="EMBL" id="KAI4869850.1"/>
    </source>
</evidence>
<name>A0ACB9ZF40_9PEZI</name>